<dbReference type="STRING" id="1089455.MOPEL_067_00030"/>
<accession>H5UQZ6</accession>
<sequence>MGIRLEHVTGRAFAGRSLRPWADARVELPALPGAEADAVDLTEQMDGVGSPDAQAHAMAKFAATRLGAALDPVAVELLGSARIGEPVATTAVRLGLSVRHLHRRCVDSFGMPPTTLRRILRLHAAAVLRAQNRGLGLAGVAATAGFADQSHLTREVGDLTMTRPSRALPRA</sequence>
<evidence type="ECO:0000259" key="4">
    <source>
        <dbReference type="PROSITE" id="PS01124"/>
    </source>
</evidence>
<protein>
    <submittedName>
        <fullName evidence="5">Putative AraC family transcriptional regulator</fullName>
    </submittedName>
</protein>
<keyword evidence="3" id="KW-0804">Transcription</keyword>
<dbReference type="PANTHER" id="PTHR46796:SF15">
    <property type="entry name" value="BLL1074 PROTEIN"/>
    <property type="match status" value="1"/>
</dbReference>
<dbReference type="GO" id="GO:0003700">
    <property type="term" value="F:DNA-binding transcription factor activity"/>
    <property type="evidence" value="ECO:0007669"/>
    <property type="project" value="InterPro"/>
</dbReference>
<dbReference type="Proteomes" id="UP000004367">
    <property type="component" value="Unassembled WGS sequence"/>
</dbReference>
<evidence type="ECO:0000256" key="3">
    <source>
        <dbReference type="ARBA" id="ARBA00023163"/>
    </source>
</evidence>
<keyword evidence="2" id="KW-0238">DNA-binding</keyword>
<keyword evidence="6" id="KW-1185">Reference proteome</keyword>
<dbReference type="EMBL" id="BAFE01000047">
    <property type="protein sequence ID" value="GAB48154.1"/>
    <property type="molecule type" value="Genomic_DNA"/>
</dbReference>
<dbReference type="eggNOG" id="COG2207">
    <property type="taxonomic scope" value="Bacteria"/>
</dbReference>
<evidence type="ECO:0000313" key="6">
    <source>
        <dbReference type="Proteomes" id="UP000004367"/>
    </source>
</evidence>
<dbReference type="RefSeq" id="WP_009482052.1">
    <property type="nucleotide sequence ID" value="NZ_BAFE01000047.1"/>
</dbReference>
<dbReference type="GO" id="GO:0043565">
    <property type="term" value="F:sequence-specific DNA binding"/>
    <property type="evidence" value="ECO:0007669"/>
    <property type="project" value="InterPro"/>
</dbReference>
<dbReference type="Gene3D" id="1.10.10.60">
    <property type="entry name" value="Homeodomain-like"/>
    <property type="match status" value="1"/>
</dbReference>
<evidence type="ECO:0000313" key="5">
    <source>
        <dbReference type="EMBL" id="GAB48154.1"/>
    </source>
</evidence>
<feature type="domain" description="HTH araC/xylS-type" evidence="4">
    <location>
        <begin position="87"/>
        <end position="170"/>
    </location>
</feature>
<dbReference type="PROSITE" id="PS01124">
    <property type="entry name" value="HTH_ARAC_FAMILY_2"/>
    <property type="match status" value="1"/>
</dbReference>
<dbReference type="AlphaFoldDB" id="H5UQZ6"/>
<evidence type="ECO:0000256" key="1">
    <source>
        <dbReference type="ARBA" id="ARBA00023015"/>
    </source>
</evidence>
<dbReference type="InterPro" id="IPR050204">
    <property type="entry name" value="AraC_XylS_family_regulators"/>
</dbReference>
<evidence type="ECO:0000256" key="2">
    <source>
        <dbReference type="ARBA" id="ARBA00023125"/>
    </source>
</evidence>
<dbReference type="Pfam" id="PF12833">
    <property type="entry name" value="HTH_18"/>
    <property type="match status" value="1"/>
</dbReference>
<dbReference type="PANTHER" id="PTHR46796">
    <property type="entry name" value="HTH-TYPE TRANSCRIPTIONAL ACTIVATOR RHAS-RELATED"/>
    <property type="match status" value="1"/>
</dbReference>
<name>H5UQZ6_9MICO</name>
<proteinExistence type="predicted"/>
<dbReference type="InterPro" id="IPR018060">
    <property type="entry name" value="HTH_AraC"/>
</dbReference>
<dbReference type="SMART" id="SM00342">
    <property type="entry name" value="HTH_ARAC"/>
    <property type="match status" value="1"/>
</dbReference>
<reference evidence="5 6" key="1">
    <citation type="submission" date="2012-02" db="EMBL/GenBank/DDBJ databases">
        <title>Whole genome shotgun sequence of Mobilicoccus pelagius NBRC 104925.</title>
        <authorList>
            <person name="Yoshida Y."/>
            <person name="Hosoyama A."/>
            <person name="Tsuchikane K."/>
            <person name="Katsumata H."/>
            <person name="Yamazaki S."/>
            <person name="Fujita N."/>
        </authorList>
    </citation>
    <scope>NUCLEOTIDE SEQUENCE [LARGE SCALE GENOMIC DNA]</scope>
    <source>
        <strain evidence="5 6">NBRC 104925</strain>
    </source>
</reference>
<organism evidence="5 6">
    <name type="scientific">Mobilicoccus pelagius NBRC 104925</name>
    <dbReference type="NCBI Taxonomy" id="1089455"/>
    <lineage>
        <taxon>Bacteria</taxon>
        <taxon>Bacillati</taxon>
        <taxon>Actinomycetota</taxon>
        <taxon>Actinomycetes</taxon>
        <taxon>Micrococcales</taxon>
        <taxon>Dermatophilaceae</taxon>
        <taxon>Mobilicoccus</taxon>
    </lineage>
</organism>
<gene>
    <name evidence="5" type="ORF">MOPEL_067_00030</name>
</gene>
<keyword evidence="1" id="KW-0805">Transcription regulation</keyword>
<comment type="caution">
    <text evidence="5">The sequence shown here is derived from an EMBL/GenBank/DDBJ whole genome shotgun (WGS) entry which is preliminary data.</text>
</comment>